<evidence type="ECO:0008006" key="4">
    <source>
        <dbReference type="Google" id="ProtNLM"/>
    </source>
</evidence>
<keyword evidence="1" id="KW-1133">Transmembrane helix</keyword>
<feature type="transmembrane region" description="Helical" evidence="1">
    <location>
        <begin position="113"/>
        <end position="135"/>
    </location>
</feature>
<reference evidence="2 3" key="1">
    <citation type="journal article" date="2016" name="Nat. Commun.">
        <title>Thousands of microbial genomes shed light on interconnected biogeochemical processes in an aquifer system.</title>
        <authorList>
            <person name="Anantharaman K."/>
            <person name="Brown C.T."/>
            <person name="Hug L.A."/>
            <person name="Sharon I."/>
            <person name="Castelle C.J."/>
            <person name="Probst A.J."/>
            <person name="Thomas B.C."/>
            <person name="Singh A."/>
            <person name="Wilkins M.J."/>
            <person name="Karaoz U."/>
            <person name="Brodie E.L."/>
            <person name="Williams K.H."/>
            <person name="Hubbard S.S."/>
            <person name="Banfield J.F."/>
        </authorList>
    </citation>
    <scope>NUCLEOTIDE SEQUENCE [LARGE SCALE GENOMIC DNA]</scope>
</reference>
<organism evidence="2 3">
    <name type="scientific">Candidatus Berkelbacteria bacterium RIFCSPHIGHO2_12_FULL_36_9</name>
    <dbReference type="NCBI Taxonomy" id="1797469"/>
    <lineage>
        <taxon>Bacteria</taxon>
        <taxon>Candidatus Berkelbacteria</taxon>
    </lineage>
</organism>
<feature type="transmembrane region" description="Helical" evidence="1">
    <location>
        <begin position="141"/>
        <end position="167"/>
    </location>
</feature>
<evidence type="ECO:0000256" key="1">
    <source>
        <dbReference type="SAM" id="Phobius"/>
    </source>
</evidence>
<feature type="transmembrane region" description="Helical" evidence="1">
    <location>
        <begin position="179"/>
        <end position="199"/>
    </location>
</feature>
<dbReference type="Proteomes" id="UP000176451">
    <property type="component" value="Unassembled WGS sequence"/>
</dbReference>
<proteinExistence type="predicted"/>
<comment type="caution">
    <text evidence="2">The sequence shown here is derived from an EMBL/GenBank/DDBJ whole genome shotgun (WGS) entry which is preliminary data.</text>
</comment>
<evidence type="ECO:0000313" key="3">
    <source>
        <dbReference type="Proteomes" id="UP000176451"/>
    </source>
</evidence>
<feature type="transmembrane region" description="Helical" evidence="1">
    <location>
        <begin position="205"/>
        <end position="223"/>
    </location>
</feature>
<accession>A0A1F5EKF3</accession>
<sequence length="265" mass="30817">MNKYWVAFKTNLETHLEYRLNLFLQTIGVLIFFIGLIILWTAIYNGKTTIGDFTLNEMITYLFLSGIIYGYGLYTSAGDEMDFWIKWGTLSPWLTKPFSVPIYWFIFDLTRRFFNLIAGLIAFFILFIFISKYLILDVSILTVFLVFFTMILGGILSYLIFYPISLLAFWIEQTWGIRFVLRTIVNLFTGAIIPLSLLPGLLQKIILVLPFKYIIYFPVQIFLGKIPTSQIVYEIMIELVWILLLLTISIIVYNNGVRRYTAVGG</sequence>
<name>A0A1F5EKF3_9BACT</name>
<dbReference type="PANTHER" id="PTHR36832:SF1">
    <property type="entry name" value="SLR1174 PROTEIN"/>
    <property type="match status" value="1"/>
</dbReference>
<keyword evidence="1" id="KW-0812">Transmembrane</keyword>
<feature type="transmembrane region" description="Helical" evidence="1">
    <location>
        <begin position="20"/>
        <end position="43"/>
    </location>
</feature>
<dbReference type="Pfam" id="PF06182">
    <property type="entry name" value="ABC2_membrane_6"/>
    <property type="match status" value="1"/>
</dbReference>
<dbReference type="STRING" id="1797469.A3F08_03230"/>
<dbReference type="AlphaFoldDB" id="A0A1F5EKF3"/>
<feature type="transmembrane region" description="Helical" evidence="1">
    <location>
        <begin position="55"/>
        <end position="72"/>
    </location>
</feature>
<evidence type="ECO:0000313" key="2">
    <source>
        <dbReference type="EMBL" id="OGD67892.1"/>
    </source>
</evidence>
<dbReference type="PANTHER" id="PTHR36832">
    <property type="entry name" value="SLR1174 PROTEIN-RELATED"/>
    <property type="match status" value="1"/>
</dbReference>
<keyword evidence="1" id="KW-0472">Membrane</keyword>
<feature type="transmembrane region" description="Helical" evidence="1">
    <location>
        <begin position="235"/>
        <end position="253"/>
    </location>
</feature>
<gene>
    <name evidence="2" type="ORF">A3F08_03230</name>
</gene>
<dbReference type="InterPro" id="IPR010390">
    <property type="entry name" value="ABC-2_transporter-like"/>
</dbReference>
<dbReference type="EMBL" id="MEZV01000004">
    <property type="protein sequence ID" value="OGD67892.1"/>
    <property type="molecule type" value="Genomic_DNA"/>
</dbReference>
<protein>
    <recommendedName>
        <fullName evidence="4">ABC transporter permease</fullName>
    </recommendedName>
</protein>